<dbReference type="AlphaFoldDB" id="A0A5C6EQC3"/>
<comment type="caution">
    <text evidence="3">The sequence shown here is derived from an EMBL/GenBank/DDBJ whole genome shotgun (WGS) entry which is preliminary data.</text>
</comment>
<sequence>MPINPYQPPAASNPLERRGDTDSAAFSSSLDELLGDKPIDFSGAADADDLRRFLKKDGDIGYVFPIAMIVSLALFMLVTIGIGGNQWIPIGLYASLLLGILITVSTPAYRRSVFRNNQPNWQAPIRGQFHRHGLTLHSDNATTTFRWNGLLECIAVPELVVVRLAMPNYKTVMFNPSMLKHLDGWHQLEKTILLWQSCYAKDGTGDRWIKVRSTMRSPNRARTVPLPADAVSFSGPLTTQDRMNVDSRKFRRGRPWRAHAIRISLIVSIGGLVYEMIRMVWPSSDTVKVIVIGYAVVGIFWFLKYRSHHKRRPRLLHHLAGHLSSESIVTDLDVVNESVKWKGYEIIQQTDHHITLGRTDDSQWLHLKSEMFANHQAWQDALTLIARNIPKT</sequence>
<dbReference type="OrthoDB" id="9822742at2"/>
<feature type="transmembrane region" description="Helical" evidence="2">
    <location>
        <begin position="287"/>
        <end position="305"/>
    </location>
</feature>
<keyword evidence="4" id="KW-1185">Reference proteome</keyword>
<evidence type="ECO:0000313" key="3">
    <source>
        <dbReference type="EMBL" id="TWU51118.1"/>
    </source>
</evidence>
<feature type="transmembrane region" description="Helical" evidence="2">
    <location>
        <begin position="60"/>
        <end position="84"/>
    </location>
</feature>
<protein>
    <recommendedName>
        <fullName evidence="5">YcxB-like protein domain-containing protein</fullName>
    </recommendedName>
</protein>
<keyword evidence="2" id="KW-1133">Transmembrane helix</keyword>
<reference evidence="3 4" key="1">
    <citation type="submission" date="2019-02" db="EMBL/GenBank/DDBJ databases">
        <title>Deep-cultivation of Planctomycetes and their phenomic and genomic characterization uncovers novel biology.</title>
        <authorList>
            <person name="Wiegand S."/>
            <person name="Jogler M."/>
            <person name="Boedeker C."/>
            <person name="Pinto D."/>
            <person name="Vollmers J."/>
            <person name="Rivas-Marin E."/>
            <person name="Kohn T."/>
            <person name="Peeters S.H."/>
            <person name="Heuer A."/>
            <person name="Rast P."/>
            <person name="Oberbeckmann S."/>
            <person name="Bunk B."/>
            <person name="Jeske O."/>
            <person name="Meyerdierks A."/>
            <person name="Storesund J.E."/>
            <person name="Kallscheuer N."/>
            <person name="Luecker S."/>
            <person name="Lage O.M."/>
            <person name="Pohl T."/>
            <person name="Merkel B.J."/>
            <person name="Hornburger P."/>
            <person name="Mueller R.-W."/>
            <person name="Bruemmer F."/>
            <person name="Labrenz M."/>
            <person name="Spormann A.M."/>
            <person name="Op Den Camp H."/>
            <person name="Overmann J."/>
            <person name="Amann R."/>
            <person name="Jetten M.S.M."/>
            <person name="Mascher T."/>
            <person name="Medema M.H."/>
            <person name="Devos D.P."/>
            <person name="Kaster A.-K."/>
            <person name="Ovreas L."/>
            <person name="Rohde M."/>
            <person name="Galperin M.Y."/>
            <person name="Jogler C."/>
        </authorList>
    </citation>
    <scope>NUCLEOTIDE SEQUENCE [LARGE SCALE GENOMIC DNA]</scope>
    <source>
        <strain evidence="3 4">Poly59</strain>
    </source>
</reference>
<evidence type="ECO:0000256" key="1">
    <source>
        <dbReference type="SAM" id="MobiDB-lite"/>
    </source>
</evidence>
<evidence type="ECO:0000313" key="4">
    <source>
        <dbReference type="Proteomes" id="UP000317977"/>
    </source>
</evidence>
<feature type="transmembrane region" description="Helical" evidence="2">
    <location>
        <begin position="260"/>
        <end position="281"/>
    </location>
</feature>
<feature type="region of interest" description="Disordered" evidence="1">
    <location>
        <begin position="1"/>
        <end position="21"/>
    </location>
</feature>
<name>A0A5C6EQC3_9BACT</name>
<accession>A0A5C6EQC3</accession>
<evidence type="ECO:0000256" key="2">
    <source>
        <dbReference type="SAM" id="Phobius"/>
    </source>
</evidence>
<keyword evidence="2" id="KW-0812">Transmembrane</keyword>
<gene>
    <name evidence="3" type="ORF">Poly59_27070</name>
</gene>
<dbReference type="EMBL" id="SJPX01000003">
    <property type="protein sequence ID" value="TWU51118.1"/>
    <property type="molecule type" value="Genomic_DNA"/>
</dbReference>
<organism evidence="3 4">
    <name type="scientific">Rubripirellula reticaptiva</name>
    <dbReference type="NCBI Taxonomy" id="2528013"/>
    <lineage>
        <taxon>Bacteria</taxon>
        <taxon>Pseudomonadati</taxon>
        <taxon>Planctomycetota</taxon>
        <taxon>Planctomycetia</taxon>
        <taxon>Pirellulales</taxon>
        <taxon>Pirellulaceae</taxon>
        <taxon>Rubripirellula</taxon>
    </lineage>
</organism>
<dbReference type="RefSeq" id="WP_146534546.1">
    <property type="nucleotide sequence ID" value="NZ_SJPX01000003.1"/>
</dbReference>
<evidence type="ECO:0008006" key="5">
    <source>
        <dbReference type="Google" id="ProtNLM"/>
    </source>
</evidence>
<feature type="transmembrane region" description="Helical" evidence="2">
    <location>
        <begin position="90"/>
        <end position="109"/>
    </location>
</feature>
<dbReference type="Proteomes" id="UP000317977">
    <property type="component" value="Unassembled WGS sequence"/>
</dbReference>
<proteinExistence type="predicted"/>
<keyword evidence="2" id="KW-0472">Membrane</keyword>